<dbReference type="PROSITE" id="PS51819">
    <property type="entry name" value="VOC"/>
    <property type="match status" value="1"/>
</dbReference>
<feature type="domain" description="VOC" evidence="1">
    <location>
        <begin position="9"/>
        <end position="125"/>
    </location>
</feature>
<dbReference type="InterPro" id="IPR004360">
    <property type="entry name" value="Glyas_Fos-R_dOase_dom"/>
</dbReference>
<sequence length="270" mass="28846">MATSDAPLEIGRLALTVNDIGAVSAFYQRVLGLQLLSGDGETALLGAGERPLIELRADPAARRRGPREAGLFHTAFLLPHRRDLGVWLQMASETRVPVAGASDHGVSEAIYLSDPEGNGIEIYTDRPRDSWRREGDGVAMVTDPLDFDSLLRAAEAPWRGAPEGTVIGHVHLQVGAIPEAEAFYAGRLGLTLTARYQGGSFFASGGYHHHLAANIWNSRGAGPRSYPSTGLAELELRADPATCAAITARTGATHFADPWGTEITLTEKEA</sequence>
<keyword evidence="3" id="KW-1185">Reference proteome</keyword>
<dbReference type="OrthoDB" id="9792626at2"/>
<reference evidence="2 3" key="1">
    <citation type="submission" date="2018-03" db="EMBL/GenBank/DDBJ databases">
        <title>Cereibacter changlensis.</title>
        <authorList>
            <person name="Meyer T.E."/>
            <person name="Miller S."/>
            <person name="Lodha T."/>
            <person name="Gandham S."/>
            <person name="Chintalapati S."/>
            <person name="Chintalapati V.R."/>
        </authorList>
    </citation>
    <scope>NUCLEOTIDE SEQUENCE [LARGE SCALE GENOMIC DNA]</scope>
    <source>
        <strain evidence="2 3">JA139</strain>
    </source>
</reference>
<dbReference type="Gene3D" id="3.10.180.10">
    <property type="entry name" value="2,3-Dihydroxybiphenyl 1,2-Dioxygenase, domain 1"/>
    <property type="match status" value="2"/>
</dbReference>
<comment type="caution">
    <text evidence="2">The sequence shown here is derived from an EMBL/GenBank/DDBJ whole genome shotgun (WGS) entry which is preliminary data.</text>
</comment>
<dbReference type="RefSeq" id="WP_107663617.1">
    <property type="nucleotide sequence ID" value="NZ_PZKG01000031.1"/>
</dbReference>
<dbReference type="SUPFAM" id="SSF54593">
    <property type="entry name" value="Glyoxalase/Bleomycin resistance protein/Dihydroxybiphenyl dioxygenase"/>
    <property type="match status" value="2"/>
</dbReference>
<dbReference type="Pfam" id="PF00903">
    <property type="entry name" value="Glyoxalase"/>
    <property type="match status" value="2"/>
</dbReference>
<organism evidence="2 3">
    <name type="scientific">Cereibacter changlensis JA139</name>
    <dbReference type="NCBI Taxonomy" id="1188249"/>
    <lineage>
        <taxon>Bacteria</taxon>
        <taxon>Pseudomonadati</taxon>
        <taxon>Pseudomonadota</taxon>
        <taxon>Alphaproteobacteria</taxon>
        <taxon>Rhodobacterales</taxon>
        <taxon>Paracoccaceae</taxon>
        <taxon>Cereibacter</taxon>
    </lineage>
</organism>
<dbReference type="AlphaFoldDB" id="A0A2T4JVU3"/>
<dbReference type="Proteomes" id="UP000241010">
    <property type="component" value="Unassembled WGS sequence"/>
</dbReference>
<evidence type="ECO:0000313" key="2">
    <source>
        <dbReference type="EMBL" id="PTE22042.1"/>
    </source>
</evidence>
<dbReference type="PANTHER" id="PTHR43279">
    <property type="entry name" value="CATECHOL-2,3-DIOXYGENASE"/>
    <property type="match status" value="1"/>
</dbReference>
<dbReference type="PANTHER" id="PTHR43279:SF1">
    <property type="entry name" value="CATECHOL-2,3-DIOXYGENASE"/>
    <property type="match status" value="1"/>
</dbReference>
<accession>A0A2T4JVU3</accession>
<dbReference type="InterPro" id="IPR029068">
    <property type="entry name" value="Glyas_Bleomycin-R_OHBP_Dase"/>
</dbReference>
<gene>
    <name evidence="2" type="ORF">C5F48_09225</name>
</gene>
<dbReference type="InterPro" id="IPR037523">
    <property type="entry name" value="VOC_core"/>
</dbReference>
<dbReference type="EMBL" id="PZKG01000031">
    <property type="protein sequence ID" value="PTE22042.1"/>
    <property type="molecule type" value="Genomic_DNA"/>
</dbReference>
<name>A0A2T4JVU3_9RHOB</name>
<protein>
    <submittedName>
        <fullName evidence="2">Glyoxalase</fullName>
    </submittedName>
</protein>
<evidence type="ECO:0000313" key="3">
    <source>
        <dbReference type="Proteomes" id="UP000241010"/>
    </source>
</evidence>
<proteinExistence type="predicted"/>
<evidence type="ECO:0000259" key="1">
    <source>
        <dbReference type="PROSITE" id="PS51819"/>
    </source>
</evidence>